<evidence type="ECO:0000313" key="10">
    <source>
        <dbReference type="Proteomes" id="UP001152747"/>
    </source>
</evidence>
<dbReference type="InterPro" id="IPR001609">
    <property type="entry name" value="Myosin_head_motor_dom-like"/>
</dbReference>
<feature type="region of interest" description="Actin-binding" evidence="6">
    <location>
        <begin position="101"/>
        <end position="123"/>
    </location>
</feature>
<dbReference type="PROSITE" id="PS51456">
    <property type="entry name" value="MYOSIN_MOTOR"/>
    <property type="match status" value="1"/>
</dbReference>
<dbReference type="SMART" id="SM00242">
    <property type="entry name" value="MYSc"/>
    <property type="match status" value="1"/>
</dbReference>
<dbReference type="PANTHER" id="PTHR13140:SF706">
    <property type="entry name" value="DILUTE CLASS UNCONVENTIONAL MYOSIN, ISOFORM C"/>
    <property type="match status" value="1"/>
</dbReference>
<proteinExistence type="inferred from homology"/>
<evidence type="ECO:0000256" key="5">
    <source>
        <dbReference type="ARBA" id="ARBA00023203"/>
    </source>
</evidence>
<dbReference type="GO" id="GO:0007015">
    <property type="term" value="P:actin filament organization"/>
    <property type="evidence" value="ECO:0007669"/>
    <property type="project" value="TreeGrafter"/>
</dbReference>
<evidence type="ECO:0000256" key="1">
    <source>
        <dbReference type="ARBA" id="ARBA00022741"/>
    </source>
</evidence>
<protein>
    <recommendedName>
        <fullName evidence="8">Myosin motor domain-containing protein</fullName>
    </recommendedName>
</protein>
<dbReference type="CDD" id="cd23767">
    <property type="entry name" value="IQCD"/>
    <property type="match status" value="1"/>
</dbReference>
<dbReference type="Gene3D" id="1.20.58.530">
    <property type="match status" value="1"/>
</dbReference>
<keyword evidence="7" id="KW-0175">Coiled coil</keyword>
<dbReference type="SMART" id="SM00015">
    <property type="entry name" value="IQ"/>
    <property type="match status" value="1"/>
</dbReference>
<evidence type="ECO:0000259" key="8">
    <source>
        <dbReference type="PROSITE" id="PS51456"/>
    </source>
</evidence>
<name>A0A9P1I3E3_9PELO</name>
<evidence type="ECO:0000256" key="4">
    <source>
        <dbReference type="ARBA" id="ARBA00023175"/>
    </source>
</evidence>
<dbReference type="InterPro" id="IPR000048">
    <property type="entry name" value="IQ_motif_EF-hand-BS"/>
</dbReference>
<evidence type="ECO:0000256" key="7">
    <source>
        <dbReference type="SAM" id="Coils"/>
    </source>
</evidence>
<dbReference type="AlphaFoldDB" id="A0A9P1I3E3"/>
<dbReference type="OrthoDB" id="5854445at2759"/>
<comment type="similarity">
    <text evidence="6">Belongs to the TRAFAC class myosin-kinesin ATPase superfamily. Myosin family.</text>
</comment>
<dbReference type="InterPro" id="IPR027417">
    <property type="entry name" value="P-loop_NTPase"/>
</dbReference>
<dbReference type="Gene3D" id="1.20.5.4820">
    <property type="match status" value="1"/>
</dbReference>
<keyword evidence="5 6" id="KW-0009">Actin-binding</keyword>
<accession>A0A9P1I3E3</accession>
<keyword evidence="10" id="KW-1185">Reference proteome</keyword>
<gene>
    <name evidence="9" type="ORF">CAMP_LOCUS399</name>
</gene>
<evidence type="ECO:0000313" key="9">
    <source>
        <dbReference type="EMBL" id="CAI5437762.1"/>
    </source>
</evidence>
<dbReference type="SUPFAM" id="SSF52540">
    <property type="entry name" value="P-loop containing nucleoside triphosphate hydrolases"/>
    <property type="match status" value="1"/>
</dbReference>
<dbReference type="PANTHER" id="PTHR13140">
    <property type="entry name" value="MYOSIN"/>
    <property type="match status" value="1"/>
</dbReference>
<keyword evidence="4" id="KW-0505">Motor protein</keyword>
<dbReference type="GO" id="GO:0016020">
    <property type="term" value="C:membrane"/>
    <property type="evidence" value="ECO:0007669"/>
    <property type="project" value="TreeGrafter"/>
</dbReference>
<feature type="coiled-coil region" evidence="7">
    <location>
        <begin position="409"/>
        <end position="466"/>
    </location>
</feature>
<dbReference type="Proteomes" id="UP001152747">
    <property type="component" value="Unassembled WGS sequence"/>
</dbReference>
<dbReference type="InterPro" id="IPR036961">
    <property type="entry name" value="Kinesin_motor_dom_sf"/>
</dbReference>
<dbReference type="GO" id="GO:0051015">
    <property type="term" value="F:actin filament binding"/>
    <property type="evidence" value="ECO:0007669"/>
    <property type="project" value="TreeGrafter"/>
</dbReference>
<keyword evidence="2" id="KW-0067">ATP-binding</keyword>
<keyword evidence="3 6" id="KW-0518">Myosin</keyword>
<dbReference type="Gene3D" id="3.40.850.10">
    <property type="entry name" value="Kinesin motor domain"/>
    <property type="match status" value="1"/>
</dbReference>
<dbReference type="Gene3D" id="1.20.120.720">
    <property type="entry name" value="Myosin VI head, motor domain, U50 subdomain"/>
    <property type="match status" value="1"/>
</dbReference>
<dbReference type="GO" id="GO:0016459">
    <property type="term" value="C:myosin complex"/>
    <property type="evidence" value="ECO:0007669"/>
    <property type="project" value="UniProtKB-KW"/>
</dbReference>
<organism evidence="9 10">
    <name type="scientific">Caenorhabditis angaria</name>
    <dbReference type="NCBI Taxonomy" id="860376"/>
    <lineage>
        <taxon>Eukaryota</taxon>
        <taxon>Metazoa</taxon>
        <taxon>Ecdysozoa</taxon>
        <taxon>Nematoda</taxon>
        <taxon>Chromadorea</taxon>
        <taxon>Rhabditida</taxon>
        <taxon>Rhabditina</taxon>
        <taxon>Rhabditomorpha</taxon>
        <taxon>Rhabditoidea</taxon>
        <taxon>Rhabditidae</taxon>
        <taxon>Peloderinae</taxon>
        <taxon>Caenorhabditis</taxon>
    </lineage>
</organism>
<reference evidence="9" key="1">
    <citation type="submission" date="2022-11" db="EMBL/GenBank/DDBJ databases">
        <authorList>
            <person name="Kikuchi T."/>
        </authorList>
    </citation>
    <scope>NUCLEOTIDE SEQUENCE</scope>
    <source>
        <strain evidence="9">PS1010</strain>
    </source>
</reference>
<evidence type="ECO:0000256" key="6">
    <source>
        <dbReference type="PROSITE-ProRule" id="PRU00782"/>
    </source>
</evidence>
<dbReference type="PROSITE" id="PS50096">
    <property type="entry name" value="IQ"/>
    <property type="match status" value="1"/>
</dbReference>
<feature type="domain" description="Myosin motor" evidence="8">
    <location>
        <begin position="1"/>
        <end position="223"/>
    </location>
</feature>
<evidence type="ECO:0000256" key="2">
    <source>
        <dbReference type="ARBA" id="ARBA00022840"/>
    </source>
</evidence>
<comment type="caution">
    <text evidence="9">The sequence shown here is derived from an EMBL/GenBank/DDBJ whole genome shotgun (WGS) entry which is preliminary data.</text>
</comment>
<sequence length="849" mass="98014">MNGSDVDLLSQLNNSSDLNRNPQLAFPLVRCDDFIVRHFAADVTYSINGFVEKNRDAIGEQLMKLVTSSQFELMQNIFGTGKPILDQSGNRTIASQFRSSLKELMNVLDATTPHYVLCVKPNDSKTSFAFDHIRANDQLRNFGVLEIVRISAAGFPSRFKYDDFARRYAIAYTKQEVSFCRDSPKALSKIVCEEYLEKGTFEFGKTQLFLKIGQIAHLERIREEKISAAIVIQKLWRGIMTRRIYKDSKIGKSNDIEVKMLSPSSTIQSQDLTISSDEKNIGVVNEEERPTCLGCNVGYRATSTCNICKFLCINCFMAHSSMKFFQSHDVKLLDETVDDCCIDKKDDEITRSHCQDSSRNRTDSDLHEEKLSSLKLIETLIVSVRNCKSKVKRDICINNLEDIQQITSLQDEEERIGEIEKKIDDYDKMVKEEEMFMFREMKNVLNVELMNVKEEIDRRNKNLEAVQKFYTLAIEEVKNITKIQSCDFGWDLLEVNRSNSEFYKNKLTEKTDEISERIIKTEEILNYGMMISNDEISILQVVESLENHRKSLKNVYICLKYHQKDLDGFISFSKKMENIEDFLKNQEVLLSNSDDSFSIEEINFNEKELSKVKNNLENMIQKIVFNQNKKWLYLFGSVIFFEHNISYDSVSDSSKRLFQITENVGKGWQFRKQVLNFDAVEQVRGEFGEEIEGETSSLNGGFEQANSDSWQIDHAAEFLYQDLRLADKNQVIENAEKHQIISTPFCCDQYMGKRKKNGIYDHFACERCGKTTKLNEGSKISRYRKSIPEILGVIEMLCSDCDALAITSAIKCSNTVVYKIKYTIYDAALADECFDKFSRFNKCIEYLKI</sequence>
<keyword evidence="1" id="KW-0547">Nucleotide-binding</keyword>
<dbReference type="EMBL" id="CANHGI010000001">
    <property type="protein sequence ID" value="CAI5437762.1"/>
    <property type="molecule type" value="Genomic_DNA"/>
</dbReference>
<dbReference type="GO" id="GO:0000146">
    <property type="term" value="F:microfilament motor activity"/>
    <property type="evidence" value="ECO:0007669"/>
    <property type="project" value="TreeGrafter"/>
</dbReference>
<dbReference type="GO" id="GO:0005737">
    <property type="term" value="C:cytoplasm"/>
    <property type="evidence" value="ECO:0007669"/>
    <property type="project" value="TreeGrafter"/>
</dbReference>
<evidence type="ECO:0000256" key="3">
    <source>
        <dbReference type="ARBA" id="ARBA00023123"/>
    </source>
</evidence>
<dbReference type="GO" id="GO:0005524">
    <property type="term" value="F:ATP binding"/>
    <property type="evidence" value="ECO:0007669"/>
    <property type="project" value="UniProtKB-KW"/>
</dbReference>
<comment type="caution">
    <text evidence="6">Lacks conserved residue(s) required for the propagation of feature annotation.</text>
</comment>
<dbReference type="Pfam" id="PF00063">
    <property type="entry name" value="Myosin_head"/>
    <property type="match status" value="1"/>
</dbReference>